<sequence>MLRAWFASVLEEGGGFDGADGDDTDWVVGGSLSACRSRWEEVRSFRRRVCEIQGMMKGAREMKLKKVDRDCNRISHILANKAFTDFWSDGSCNFISHLVSEDSYG</sequence>
<reference evidence="1" key="1">
    <citation type="submission" date="2015-04" db="UniProtKB">
        <authorList>
            <consortium name="EnsemblPlants"/>
        </authorList>
    </citation>
    <scope>IDENTIFICATION</scope>
</reference>
<evidence type="ECO:0000313" key="1">
    <source>
        <dbReference type="EnsemblPlants" id="OMERI01G33000.1"/>
    </source>
</evidence>
<dbReference type="Gramene" id="OMERI01G33000.1">
    <property type="protein sequence ID" value="OMERI01G33000.1"/>
    <property type="gene ID" value="OMERI01G33000"/>
</dbReference>
<dbReference type="HOGENOM" id="CLU_2296304_0_0_1"/>
<dbReference type="Proteomes" id="UP000008021">
    <property type="component" value="Chromosome 1"/>
</dbReference>
<keyword evidence="2" id="KW-1185">Reference proteome</keyword>
<reference evidence="1" key="2">
    <citation type="submission" date="2018-05" db="EMBL/GenBank/DDBJ databases">
        <title>OmerRS3 (Oryza meridionalis Reference Sequence Version 3).</title>
        <authorList>
            <person name="Zhang J."/>
            <person name="Kudrna D."/>
            <person name="Lee S."/>
            <person name="Talag J."/>
            <person name="Welchert J."/>
            <person name="Wing R.A."/>
        </authorList>
    </citation>
    <scope>NUCLEOTIDE SEQUENCE [LARGE SCALE GENOMIC DNA]</scope>
    <source>
        <strain evidence="1">cv. OR44</strain>
    </source>
</reference>
<proteinExistence type="predicted"/>
<accession>A0A0E0C9S2</accession>
<evidence type="ECO:0000313" key="2">
    <source>
        <dbReference type="Proteomes" id="UP000008021"/>
    </source>
</evidence>
<dbReference type="AlphaFoldDB" id="A0A0E0C9S2"/>
<organism evidence="1">
    <name type="scientific">Oryza meridionalis</name>
    <dbReference type="NCBI Taxonomy" id="40149"/>
    <lineage>
        <taxon>Eukaryota</taxon>
        <taxon>Viridiplantae</taxon>
        <taxon>Streptophyta</taxon>
        <taxon>Embryophyta</taxon>
        <taxon>Tracheophyta</taxon>
        <taxon>Spermatophyta</taxon>
        <taxon>Magnoliopsida</taxon>
        <taxon>Liliopsida</taxon>
        <taxon>Poales</taxon>
        <taxon>Poaceae</taxon>
        <taxon>BOP clade</taxon>
        <taxon>Oryzoideae</taxon>
        <taxon>Oryzeae</taxon>
        <taxon>Oryzinae</taxon>
        <taxon>Oryza</taxon>
    </lineage>
</organism>
<name>A0A0E0C9S2_9ORYZ</name>
<dbReference type="EnsemblPlants" id="OMERI01G33000.1">
    <property type="protein sequence ID" value="OMERI01G33000.1"/>
    <property type="gene ID" value="OMERI01G33000"/>
</dbReference>
<protein>
    <submittedName>
        <fullName evidence="1">Uncharacterized protein</fullName>
    </submittedName>
</protein>
<dbReference type="STRING" id="40149.A0A0E0C9S2"/>